<sequence>MTATVATRFKKRFHGPKYLLALPAIIWYLLFFALPIAFIVFYSFGTKDSSKLLPVDFSQLSTNSYSAVFDETFFKTFRGTLRISVIATAMCVLIGLPVAYFAAFKVPEKWKAIILAAVVVPSFTSFLIRTVAWRIPLAPNGTFSKWLVEMGWIGENGIQILETSLAVQIAIVYNYLGFMILPLFVALDRIDVRMREASKDLGAGRVATFFGVTLPLAGPGIVAGVLLTFIPMCGDYVTATVLGGAKGNMIGAMIASQFSGAQNWPLGSAMAILMIGAVLLSLGVGFVAMKIVPLINSLASPAVQSVRRKMHERTLEQAKHIKPRTRAKIEVLPKVLGVWTGLVLVFLFIPIMLVFLHSFNNGSSFTIWSGKTSTKWWGELFNGGEMMGVLVRFVALTVIGLVIKRLIKGRDTVPRFVSSWIVVASFVFALILNGLMTEWYRTIFDFTGIGDAIRNSFIAAFGATVIAVIIGGMSGVALARRPGRWTTFFMATVFLILVTPEIMDAVALATWFPRIKEVPLVGIIFTSGWGPFNGGINKLWVGQSLYASAVVTLIVRARLAGIDESLEEAAGDLGAPPGRAFRQITLPLIASAMVAGGLLSFALCLDNAVISTLISEAGSTTFPVALLGATRSTIKPFWGVGASLLFIVTLSALWFLAVILRRGGDSASKIAATFTGGS</sequence>
<feature type="transmembrane region" description="Helical" evidence="8">
    <location>
        <begin position="206"/>
        <end position="230"/>
    </location>
</feature>
<feature type="transmembrane region" description="Helical" evidence="8">
    <location>
        <begin position="266"/>
        <end position="288"/>
    </location>
</feature>
<evidence type="ECO:0000256" key="1">
    <source>
        <dbReference type="ARBA" id="ARBA00004651"/>
    </source>
</evidence>
<keyword evidence="7 8" id="KW-0472">Membrane</keyword>
<feature type="transmembrane region" description="Helical" evidence="8">
    <location>
        <begin position="331"/>
        <end position="356"/>
    </location>
</feature>
<dbReference type="PROSITE" id="PS50928">
    <property type="entry name" value="ABC_TM1"/>
    <property type="match status" value="2"/>
</dbReference>
<dbReference type="AlphaFoldDB" id="A0A6J6XJR6"/>
<feature type="domain" description="ABC transmembrane type-1" evidence="9">
    <location>
        <begin position="77"/>
        <end position="285"/>
    </location>
</feature>
<evidence type="ECO:0000259" key="9">
    <source>
        <dbReference type="PROSITE" id="PS50928"/>
    </source>
</evidence>
<keyword evidence="6 8" id="KW-1133">Transmembrane helix</keyword>
<proteinExistence type="inferred from homology"/>
<keyword evidence="3" id="KW-0813">Transport</keyword>
<dbReference type="Pfam" id="PF00528">
    <property type="entry name" value="BPD_transp_1"/>
    <property type="match status" value="1"/>
</dbReference>
<feature type="domain" description="ABC transmembrane type-1" evidence="9">
    <location>
        <begin position="453"/>
        <end position="659"/>
    </location>
</feature>
<dbReference type="GO" id="GO:0005886">
    <property type="term" value="C:plasma membrane"/>
    <property type="evidence" value="ECO:0007669"/>
    <property type="project" value="UniProtKB-SubCell"/>
</dbReference>
<gene>
    <name evidence="10" type="ORF">UFOPK2975_01057</name>
</gene>
<evidence type="ECO:0000313" key="10">
    <source>
        <dbReference type="EMBL" id="CAB4797471.1"/>
    </source>
</evidence>
<comment type="subcellular location">
    <subcellularLocation>
        <location evidence="1">Cell membrane</location>
        <topology evidence="1">Multi-pass membrane protein</topology>
    </subcellularLocation>
</comment>
<keyword evidence="4" id="KW-1003">Cell membrane</keyword>
<feature type="transmembrane region" description="Helical" evidence="8">
    <location>
        <begin position="416"/>
        <end position="436"/>
    </location>
</feature>
<dbReference type="Gene3D" id="1.10.3720.10">
    <property type="entry name" value="MetI-like"/>
    <property type="match status" value="2"/>
</dbReference>
<organism evidence="10">
    <name type="scientific">freshwater metagenome</name>
    <dbReference type="NCBI Taxonomy" id="449393"/>
    <lineage>
        <taxon>unclassified sequences</taxon>
        <taxon>metagenomes</taxon>
        <taxon>ecological metagenomes</taxon>
    </lineage>
</organism>
<evidence type="ECO:0000256" key="5">
    <source>
        <dbReference type="ARBA" id="ARBA00022692"/>
    </source>
</evidence>
<dbReference type="SUPFAM" id="SSF161098">
    <property type="entry name" value="MetI-like"/>
    <property type="match status" value="2"/>
</dbReference>
<dbReference type="InterPro" id="IPR000515">
    <property type="entry name" value="MetI-like"/>
</dbReference>
<evidence type="ECO:0000256" key="8">
    <source>
        <dbReference type="SAM" id="Phobius"/>
    </source>
</evidence>
<comment type="similarity">
    <text evidence="2">Belongs to the binding-protein-dependent transport system permease family. CysTW subfamily.</text>
</comment>
<name>A0A6J6XJR6_9ZZZZ</name>
<feature type="transmembrane region" description="Helical" evidence="8">
    <location>
        <begin position="637"/>
        <end position="660"/>
    </location>
</feature>
<feature type="transmembrane region" description="Helical" evidence="8">
    <location>
        <begin position="488"/>
        <end position="512"/>
    </location>
</feature>
<evidence type="ECO:0000256" key="2">
    <source>
        <dbReference type="ARBA" id="ARBA00007069"/>
    </source>
</evidence>
<evidence type="ECO:0000256" key="6">
    <source>
        <dbReference type="ARBA" id="ARBA00022989"/>
    </source>
</evidence>
<feature type="transmembrane region" description="Helical" evidence="8">
    <location>
        <begin position="580"/>
        <end position="603"/>
    </location>
</feature>
<feature type="transmembrane region" description="Helical" evidence="8">
    <location>
        <begin position="18"/>
        <end position="44"/>
    </location>
</feature>
<dbReference type="CDD" id="cd06261">
    <property type="entry name" value="TM_PBP2"/>
    <property type="match status" value="2"/>
</dbReference>
<evidence type="ECO:0000256" key="3">
    <source>
        <dbReference type="ARBA" id="ARBA00022448"/>
    </source>
</evidence>
<dbReference type="PANTHER" id="PTHR42929">
    <property type="entry name" value="INNER MEMBRANE ABC TRANSPORTER PERMEASE PROTEIN YDCU-RELATED-RELATED"/>
    <property type="match status" value="1"/>
</dbReference>
<dbReference type="GO" id="GO:0055085">
    <property type="term" value="P:transmembrane transport"/>
    <property type="evidence" value="ECO:0007669"/>
    <property type="project" value="InterPro"/>
</dbReference>
<feature type="transmembrane region" description="Helical" evidence="8">
    <location>
        <begin position="81"/>
        <end position="101"/>
    </location>
</feature>
<dbReference type="InterPro" id="IPR035906">
    <property type="entry name" value="MetI-like_sf"/>
</dbReference>
<feature type="transmembrane region" description="Helical" evidence="8">
    <location>
        <begin position="165"/>
        <end position="185"/>
    </location>
</feature>
<evidence type="ECO:0000256" key="7">
    <source>
        <dbReference type="ARBA" id="ARBA00023136"/>
    </source>
</evidence>
<keyword evidence="5 8" id="KW-0812">Transmembrane</keyword>
<dbReference type="EMBL" id="CAFAAG010000089">
    <property type="protein sequence ID" value="CAB4797471.1"/>
    <property type="molecule type" value="Genomic_DNA"/>
</dbReference>
<feature type="transmembrane region" description="Helical" evidence="8">
    <location>
        <begin position="386"/>
        <end position="404"/>
    </location>
</feature>
<protein>
    <submittedName>
        <fullName evidence="10">Unannotated protein</fullName>
    </submittedName>
</protein>
<reference evidence="10" key="1">
    <citation type="submission" date="2020-05" db="EMBL/GenBank/DDBJ databases">
        <authorList>
            <person name="Chiriac C."/>
            <person name="Salcher M."/>
            <person name="Ghai R."/>
            <person name="Kavagutti S V."/>
        </authorList>
    </citation>
    <scope>NUCLEOTIDE SEQUENCE</scope>
</reference>
<accession>A0A6J6XJR6</accession>
<evidence type="ECO:0000256" key="4">
    <source>
        <dbReference type="ARBA" id="ARBA00022475"/>
    </source>
</evidence>
<feature type="transmembrane region" description="Helical" evidence="8">
    <location>
        <begin position="456"/>
        <end position="476"/>
    </location>
</feature>
<feature type="transmembrane region" description="Helical" evidence="8">
    <location>
        <begin position="113"/>
        <end position="135"/>
    </location>
</feature>
<dbReference type="PANTHER" id="PTHR42929:SF1">
    <property type="entry name" value="INNER MEMBRANE ABC TRANSPORTER PERMEASE PROTEIN YDCU-RELATED"/>
    <property type="match status" value="1"/>
</dbReference>